<dbReference type="PANTHER" id="PTHR43215">
    <property type="entry name" value="RADIAL SPOKE HEAD 1 HOMOLOG"/>
    <property type="match status" value="1"/>
</dbReference>
<dbReference type="Pfam" id="PF02493">
    <property type="entry name" value="MORN"/>
    <property type="match status" value="4"/>
</dbReference>
<evidence type="ECO:0008006" key="4">
    <source>
        <dbReference type="Google" id="ProtNLM"/>
    </source>
</evidence>
<keyword evidence="1" id="KW-0677">Repeat</keyword>
<dbReference type="Proteomes" id="UP000688137">
    <property type="component" value="Unassembled WGS sequence"/>
</dbReference>
<dbReference type="PANTHER" id="PTHR43215:SF14">
    <property type="entry name" value="RADIAL SPOKE HEAD 1 HOMOLOG"/>
    <property type="match status" value="1"/>
</dbReference>
<dbReference type="EMBL" id="CAJJDM010000097">
    <property type="protein sequence ID" value="CAD8093951.1"/>
    <property type="molecule type" value="Genomic_DNA"/>
</dbReference>
<comment type="caution">
    <text evidence="2">The sequence shown here is derived from an EMBL/GenBank/DDBJ whole genome shotgun (WGS) entry which is preliminary data.</text>
</comment>
<name>A0A8S1NUR6_PARPR</name>
<sequence length="320" mass="37262">MKNFQTNKGLQINVLTLKLMGNNCTCWKYDLQNQIEQDRKSKPKWQSLEFLKSQEHKIVKMQSWIRGWQARQRVWKIQLQKYNDSVNEQLKTYSTSVINVGSRQLPPFDFGIDDINDSLVHQKVLKAPMKLENGATYFGEWINDLRHGKGILICDDGSKYEGYFYQGNAHGRGRLIHSNGEIYEGQWENDEAHGQGTYIHEDGATYVGQWEHDLQQGKGSEKWPDGRLGSFQSLVILKEPINKAKKKDQENLYGQMEQSMMENLEVIIQMVMGNTYGRMVNNIQVIGKITKKMVKVSIYGLMEKHMREILFLIKNMVKEY</sequence>
<dbReference type="AlphaFoldDB" id="A0A8S1NUR6"/>
<dbReference type="SMART" id="SM00698">
    <property type="entry name" value="MORN"/>
    <property type="match status" value="4"/>
</dbReference>
<keyword evidence="3" id="KW-1185">Reference proteome</keyword>
<evidence type="ECO:0000256" key="1">
    <source>
        <dbReference type="ARBA" id="ARBA00022737"/>
    </source>
</evidence>
<dbReference type="OMA" id="LMGNNCT"/>
<protein>
    <recommendedName>
        <fullName evidence="4">MORN repeat protein</fullName>
    </recommendedName>
</protein>
<accession>A0A8S1NUR6</accession>
<evidence type="ECO:0000313" key="2">
    <source>
        <dbReference type="EMBL" id="CAD8093951.1"/>
    </source>
</evidence>
<evidence type="ECO:0000313" key="3">
    <source>
        <dbReference type="Proteomes" id="UP000688137"/>
    </source>
</evidence>
<dbReference type="InterPro" id="IPR000048">
    <property type="entry name" value="IQ_motif_EF-hand-BS"/>
</dbReference>
<reference evidence="2" key="1">
    <citation type="submission" date="2021-01" db="EMBL/GenBank/DDBJ databases">
        <authorList>
            <consortium name="Genoscope - CEA"/>
            <person name="William W."/>
        </authorList>
    </citation>
    <scope>NUCLEOTIDE SEQUENCE</scope>
</reference>
<proteinExistence type="predicted"/>
<dbReference type="GO" id="GO:0005829">
    <property type="term" value="C:cytosol"/>
    <property type="evidence" value="ECO:0007669"/>
    <property type="project" value="TreeGrafter"/>
</dbReference>
<dbReference type="InterPro" id="IPR003409">
    <property type="entry name" value="MORN"/>
</dbReference>
<gene>
    <name evidence="2" type="ORF">PPRIM_AZ9-3.1.T0940140</name>
</gene>
<dbReference type="PROSITE" id="PS50096">
    <property type="entry name" value="IQ"/>
    <property type="match status" value="1"/>
</dbReference>
<dbReference type="Pfam" id="PF00612">
    <property type="entry name" value="IQ"/>
    <property type="match status" value="1"/>
</dbReference>
<organism evidence="2 3">
    <name type="scientific">Paramecium primaurelia</name>
    <dbReference type="NCBI Taxonomy" id="5886"/>
    <lineage>
        <taxon>Eukaryota</taxon>
        <taxon>Sar</taxon>
        <taxon>Alveolata</taxon>
        <taxon>Ciliophora</taxon>
        <taxon>Intramacronucleata</taxon>
        <taxon>Oligohymenophorea</taxon>
        <taxon>Peniculida</taxon>
        <taxon>Parameciidae</taxon>
        <taxon>Paramecium</taxon>
    </lineage>
</organism>